<gene>
    <name evidence="2" type="ORF">AK812_SmicGene33757</name>
</gene>
<proteinExistence type="predicted"/>
<reference evidence="2 3" key="1">
    <citation type="submission" date="2016-02" db="EMBL/GenBank/DDBJ databases">
        <title>Genome analysis of coral dinoflagellate symbionts highlights evolutionary adaptations to a symbiotic lifestyle.</title>
        <authorList>
            <person name="Aranda M."/>
            <person name="Li Y."/>
            <person name="Liew Y.J."/>
            <person name="Baumgarten S."/>
            <person name="Simakov O."/>
            <person name="Wilson M."/>
            <person name="Piel J."/>
            <person name="Ashoor H."/>
            <person name="Bougouffa S."/>
            <person name="Bajic V.B."/>
            <person name="Ryu T."/>
            <person name="Ravasi T."/>
            <person name="Bayer T."/>
            <person name="Micklem G."/>
            <person name="Kim H."/>
            <person name="Bhak J."/>
            <person name="Lajeunesse T.C."/>
            <person name="Voolstra C.R."/>
        </authorList>
    </citation>
    <scope>NUCLEOTIDE SEQUENCE [LARGE SCALE GENOMIC DNA]</scope>
    <source>
        <strain evidence="2 3">CCMP2467</strain>
    </source>
</reference>
<evidence type="ECO:0000313" key="3">
    <source>
        <dbReference type="Proteomes" id="UP000186817"/>
    </source>
</evidence>
<dbReference type="PANTHER" id="PTHR43100:SF1">
    <property type="entry name" value="GLUTAMATE SYNTHASE [NADPH] SMALL CHAIN"/>
    <property type="match status" value="1"/>
</dbReference>
<sequence length="472" mass="51863">MVLACGFNSQPSLRKVWLAAGYLPAVVGKTSYTGGRDRDSRGCLLVVVHGGGDGSIWQHHLAVGDFGDRGSTQPCPELHLEEDDAECIASSVCLEGAHISRHGEGAVSTTQPLPDGSGSDSKNLHQLEDLEAAVPDGEYDAVLLAVGATVARDMQSVPGRDLSGIHLAMDYLTHNTKALLDGGDVSNKWRRWWGAKKNGMDPKTLDAKDKKVIVIGGGDTGNDCIGTAVRQGAKVVNLELMGKPPKQRAPHNPWPHWPMVFKVDYGHEEATRHYGALTKEFLDDGHGNVKGIKMVNVRWEKIDGQMRMMEQPGSEKIIEADLILLALGFLGPENPLAAAFGVDMDERGNYKVRTSSIEKSCMLSQLSQPDIALVCKSQALYQKSEGDFQTSNPKARRSLWTVVPLDFRLKLFEVFAAGDCRRGQSLVVWAIKASEERLSLRRDRFLFLRKDVMLLRQSTADCLRYLTNEYPA</sequence>
<keyword evidence="3" id="KW-1185">Reference proteome</keyword>
<organism evidence="2 3">
    <name type="scientific">Symbiodinium microadriaticum</name>
    <name type="common">Dinoflagellate</name>
    <name type="synonym">Zooxanthella microadriatica</name>
    <dbReference type="NCBI Taxonomy" id="2951"/>
    <lineage>
        <taxon>Eukaryota</taxon>
        <taxon>Sar</taxon>
        <taxon>Alveolata</taxon>
        <taxon>Dinophyceae</taxon>
        <taxon>Suessiales</taxon>
        <taxon>Symbiodiniaceae</taxon>
        <taxon>Symbiodinium</taxon>
    </lineage>
</organism>
<protein>
    <submittedName>
        <fullName evidence="2">Glutamate synthase 1 [NADH], chloroplastic</fullName>
    </submittedName>
</protein>
<dbReference type="Pfam" id="PF07992">
    <property type="entry name" value="Pyr_redox_2"/>
    <property type="match status" value="1"/>
</dbReference>
<dbReference type="Gene3D" id="3.50.50.60">
    <property type="entry name" value="FAD/NAD(P)-binding domain"/>
    <property type="match status" value="1"/>
</dbReference>
<evidence type="ECO:0000259" key="1">
    <source>
        <dbReference type="Pfam" id="PF07992"/>
    </source>
</evidence>
<evidence type="ECO:0000313" key="2">
    <source>
        <dbReference type="EMBL" id="OLP85282.1"/>
    </source>
</evidence>
<dbReference type="GO" id="GO:0016491">
    <property type="term" value="F:oxidoreductase activity"/>
    <property type="evidence" value="ECO:0007669"/>
    <property type="project" value="InterPro"/>
</dbReference>
<feature type="domain" description="FAD/NAD(P)-binding" evidence="1">
    <location>
        <begin position="137"/>
        <end position="353"/>
    </location>
</feature>
<comment type="caution">
    <text evidence="2">The sequence shown here is derived from an EMBL/GenBank/DDBJ whole genome shotgun (WGS) entry which is preliminary data.</text>
</comment>
<dbReference type="AlphaFoldDB" id="A0A1Q9CQT4"/>
<dbReference type="EMBL" id="LSRX01000985">
    <property type="protein sequence ID" value="OLP85282.1"/>
    <property type="molecule type" value="Genomic_DNA"/>
</dbReference>
<dbReference type="OrthoDB" id="333024at2759"/>
<dbReference type="PANTHER" id="PTHR43100">
    <property type="entry name" value="GLUTAMATE SYNTHASE [NADPH] SMALL CHAIN"/>
    <property type="match status" value="1"/>
</dbReference>
<dbReference type="InterPro" id="IPR023753">
    <property type="entry name" value="FAD/NAD-binding_dom"/>
</dbReference>
<accession>A0A1Q9CQT4</accession>
<name>A0A1Q9CQT4_SYMMI</name>
<dbReference type="SUPFAM" id="SSF51971">
    <property type="entry name" value="Nucleotide-binding domain"/>
    <property type="match status" value="1"/>
</dbReference>
<dbReference type="InterPro" id="IPR051394">
    <property type="entry name" value="Glutamate_Synthase"/>
</dbReference>
<dbReference type="InterPro" id="IPR036188">
    <property type="entry name" value="FAD/NAD-bd_sf"/>
</dbReference>
<dbReference type="Proteomes" id="UP000186817">
    <property type="component" value="Unassembled WGS sequence"/>
</dbReference>